<evidence type="ECO:0000313" key="3">
    <source>
        <dbReference type="EMBL" id="MPC75195.1"/>
    </source>
</evidence>
<proteinExistence type="predicted"/>
<dbReference type="AlphaFoldDB" id="A0A5B7HZ90"/>
<reference evidence="3 4" key="1">
    <citation type="submission" date="2019-05" db="EMBL/GenBank/DDBJ databases">
        <title>Another draft genome of Portunus trituberculatus and its Hox gene families provides insights of decapod evolution.</title>
        <authorList>
            <person name="Jeong J.-H."/>
            <person name="Song I."/>
            <person name="Kim S."/>
            <person name="Choi T."/>
            <person name="Kim D."/>
            <person name="Ryu S."/>
            <person name="Kim W."/>
        </authorList>
    </citation>
    <scope>NUCLEOTIDE SEQUENCE [LARGE SCALE GENOMIC DNA]</scope>
    <source>
        <tissue evidence="3">Muscle</tissue>
    </source>
</reference>
<organism evidence="3 4">
    <name type="scientific">Portunus trituberculatus</name>
    <name type="common">Swimming crab</name>
    <name type="synonym">Neptunus trituberculatus</name>
    <dbReference type="NCBI Taxonomy" id="210409"/>
    <lineage>
        <taxon>Eukaryota</taxon>
        <taxon>Metazoa</taxon>
        <taxon>Ecdysozoa</taxon>
        <taxon>Arthropoda</taxon>
        <taxon>Crustacea</taxon>
        <taxon>Multicrustacea</taxon>
        <taxon>Malacostraca</taxon>
        <taxon>Eumalacostraca</taxon>
        <taxon>Eucarida</taxon>
        <taxon>Decapoda</taxon>
        <taxon>Pleocyemata</taxon>
        <taxon>Brachyura</taxon>
        <taxon>Eubrachyura</taxon>
        <taxon>Portunoidea</taxon>
        <taxon>Portunidae</taxon>
        <taxon>Portuninae</taxon>
        <taxon>Portunus</taxon>
    </lineage>
</organism>
<name>A0A5B7HZ90_PORTR</name>
<keyword evidence="4" id="KW-1185">Reference proteome</keyword>
<dbReference type="Proteomes" id="UP000324222">
    <property type="component" value="Unassembled WGS sequence"/>
</dbReference>
<evidence type="ECO:0000313" key="4">
    <source>
        <dbReference type="Proteomes" id="UP000324222"/>
    </source>
</evidence>
<accession>A0A5B7HZ90</accession>
<evidence type="ECO:0000256" key="2">
    <source>
        <dbReference type="SAM" id="SignalP"/>
    </source>
</evidence>
<feature type="compositionally biased region" description="Low complexity" evidence="1">
    <location>
        <begin position="49"/>
        <end position="65"/>
    </location>
</feature>
<protein>
    <submittedName>
        <fullName evidence="3">Uncharacterized protein</fullName>
    </submittedName>
</protein>
<feature type="signal peptide" evidence="2">
    <location>
        <begin position="1"/>
        <end position="30"/>
    </location>
</feature>
<comment type="caution">
    <text evidence="3">The sequence shown here is derived from an EMBL/GenBank/DDBJ whole genome shotgun (WGS) entry which is preliminary data.</text>
</comment>
<dbReference type="EMBL" id="VSRR010040572">
    <property type="protein sequence ID" value="MPC75195.1"/>
    <property type="molecule type" value="Genomic_DNA"/>
</dbReference>
<feature type="chain" id="PRO_5022869945" evidence="2">
    <location>
        <begin position="31"/>
        <end position="91"/>
    </location>
</feature>
<feature type="region of interest" description="Disordered" evidence="1">
    <location>
        <begin position="49"/>
        <end position="91"/>
    </location>
</feature>
<evidence type="ECO:0000256" key="1">
    <source>
        <dbReference type="SAM" id="MobiDB-lite"/>
    </source>
</evidence>
<gene>
    <name evidence="3" type="ORF">E2C01_069579</name>
</gene>
<keyword evidence="2" id="KW-0732">Signal</keyword>
<sequence length="91" mass="9711">MVDQVDAPRLVLHSFFSPLLLLFLSPLSSSSSSSSSTSTRLLPRNHFYQTPTLPSLSQTSSVPPTAHQKVVPPPSLMVTVGLTPRPGLGSK</sequence>